<sequence>MDTPNKSKSSSSISSEADLAGKVLQALPPHDKESHPGPWGKKESHELFERIENHPCFEKPLESYEGLCAIFVTGYPKDAELSRRDNAVLWVKAPTFDLELLKTHDGDLPVENLSFLKGFLDFPEKLEILSCEIQRGLDRNSMTKGMTDIFKKGGIIGGEWLKDGSSSSYGGIVGFAGYCCDHGMTIHFGKPVSENVPSSKIFNLIVALVHDKLLKTWNKHPRSGWFALGISCPGLKDGKMVG</sequence>
<evidence type="ECO:0000313" key="3">
    <source>
        <dbReference type="Proteomes" id="UP000281549"/>
    </source>
</evidence>
<dbReference type="EMBL" id="ML005616">
    <property type="protein sequence ID" value="RKP17945.1"/>
    <property type="molecule type" value="Genomic_DNA"/>
</dbReference>
<dbReference type="AlphaFoldDB" id="A0A4P9YFE4"/>
<proteinExistence type="predicted"/>
<name>A0A4P9YFE4_ROZAC</name>
<feature type="region of interest" description="Disordered" evidence="1">
    <location>
        <begin position="1"/>
        <end position="42"/>
    </location>
</feature>
<feature type="compositionally biased region" description="Basic and acidic residues" evidence="1">
    <location>
        <begin position="29"/>
        <end position="42"/>
    </location>
</feature>
<accession>A0A4P9YFE4</accession>
<gene>
    <name evidence="2" type="ORF">ROZALSC1DRAFT_30301</name>
</gene>
<feature type="compositionally biased region" description="Low complexity" evidence="1">
    <location>
        <begin position="1"/>
        <end position="15"/>
    </location>
</feature>
<protein>
    <submittedName>
        <fullName evidence="2">Uncharacterized protein</fullName>
    </submittedName>
</protein>
<reference evidence="3" key="1">
    <citation type="journal article" date="2018" name="Nat. Microbiol.">
        <title>Leveraging single-cell genomics to expand the fungal tree of life.</title>
        <authorList>
            <person name="Ahrendt S.R."/>
            <person name="Quandt C.A."/>
            <person name="Ciobanu D."/>
            <person name="Clum A."/>
            <person name="Salamov A."/>
            <person name="Andreopoulos B."/>
            <person name="Cheng J.F."/>
            <person name="Woyke T."/>
            <person name="Pelin A."/>
            <person name="Henrissat B."/>
            <person name="Reynolds N.K."/>
            <person name="Benny G.L."/>
            <person name="Smith M.E."/>
            <person name="James T.Y."/>
            <person name="Grigoriev I.V."/>
        </authorList>
    </citation>
    <scope>NUCLEOTIDE SEQUENCE [LARGE SCALE GENOMIC DNA]</scope>
    <source>
        <strain evidence="3">CSF55</strain>
    </source>
</reference>
<dbReference type="Proteomes" id="UP000281549">
    <property type="component" value="Unassembled WGS sequence"/>
</dbReference>
<organism evidence="2 3">
    <name type="scientific">Rozella allomycis (strain CSF55)</name>
    <dbReference type="NCBI Taxonomy" id="988480"/>
    <lineage>
        <taxon>Eukaryota</taxon>
        <taxon>Fungi</taxon>
        <taxon>Fungi incertae sedis</taxon>
        <taxon>Cryptomycota</taxon>
        <taxon>Cryptomycota incertae sedis</taxon>
        <taxon>Rozella</taxon>
    </lineage>
</organism>
<evidence type="ECO:0000256" key="1">
    <source>
        <dbReference type="SAM" id="MobiDB-lite"/>
    </source>
</evidence>
<evidence type="ECO:0000313" key="2">
    <source>
        <dbReference type="EMBL" id="RKP17945.1"/>
    </source>
</evidence>